<evidence type="ECO:0000256" key="1">
    <source>
        <dbReference type="SAM" id="MobiDB-lite"/>
    </source>
</evidence>
<evidence type="ECO:0000313" key="4">
    <source>
        <dbReference type="Proteomes" id="UP001174997"/>
    </source>
</evidence>
<feature type="chain" id="PRO_5041229219" evidence="2">
    <location>
        <begin position="19"/>
        <end position="193"/>
    </location>
</feature>
<gene>
    <name evidence="3" type="ORF">QBC41DRAFT_396708</name>
</gene>
<sequence length="193" mass="19630">MKTFSAAIILALSAFSAAQELAPSPTESVGCEPHGDHWHCDGPRVTVPATTATPVIITTSEAVAVPATTTAAVHDDDHDHDHNHDHDHDHDDDHSHDHNDEEDHDHDDHSAGVLPPSPTASIGCEPHGDHWHCEGPAPTTIATVTTSGVVSGTGAPITTSTGPAFTAGAASVQGSVGAAAGVLGLLGVMMVGI</sequence>
<organism evidence="3 4">
    <name type="scientific">Cercophora samala</name>
    <dbReference type="NCBI Taxonomy" id="330535"/>
    <lineage>
        <taxon>Eukaryota</taxon>
        <taxon>Fungi</taxon>
        <taxon>Dikarya</taxon>
        <taxon>Ascomycota</taxon>
        <taxon>Pezizomycotina</taxon>
        <taxon>Sordariomycetes</taxon>
        <taxon>Sordariomycetidae</taxon>
        <taxon>Sordariales</taxon>
        <taxon>Lasiosphaeriaceae</taxon>
        <taxon>Cercophora</taxon>
    </lineage>
</organism>
<protein>
    <submittedName>
        <fullName evidence="3">Uncharacterized protein</fullName>
    </submittedName>
</protein>
<accession>A0AA39Z9X7</accession>
<keyword evidence="4" id="KW-1185">Reference proteome</keyword>
<feature type="signal peptide" evidence="2">
    <location>
        <begin position="1"/>
        <end position="18"/>
    </location>
</feature>
<feature type="region of interest" description="Disordered" evidence="1">
    <location>
        <begin position="73"/>
        <end position="139"/>
    </location>
</feature>
<feature type="compositionally biased region" description="Basic and acidic residues" evidence="1">
    <location>
        <begin position="73"/>
        <end position="110"/>
    </location>
</feature>
<comment type="caution">
    <text evidence="3">The sequence shown here is derived from an EMBL/GenBank/DDBJ whole genome shotgun (WGS) entry which is preliminary data.</text>
</comment>
<evidence type="ECO:0000256" key="2">
    <source>
        <dbReference type="SAM" id="SignalP"/>
    </source>
</evidence>
<dbReference type="Proteomes" id="UP001174997">
    <property type="component" value="Unassembled WGS sequence"/>
</dbReference>
<reference evidence="3" key="1">
    <citation type="submission" date="2023-06" db="EMBL/GenBank/DDBJ databases">
        <title>Genome-scale phylogeny and comparative genomics of the fungal order Sordariales.</title>
        <authorList>
            <consortium name="Lawrence Berkeley National Laboratory"/>
            <person name="Hensen N."/>
            <person name="Bonometti L."/>
            <person name="Westerberg I."/>
            <person name="Brannstrom I.O."/>
            <person name="Guillou S."/>
            <person name="Cros-Aarteil S."/>
            <person name="Calhoun S."/>
            <person name="Haridas S."/>
            <person name="Kuo A."/>
            <person name="Mondo S."/>
            <person name="Pangilinan J."/>
            <person name="Riley R."/>
            <person name="Labutti K."/>
            <person name="Andreopoulos B."/>
            <person name="Lipzen A."/>
            <person name="Chen C."/>
            <person name="Yanf M."/>
            <person name="Daum C."/>
            <person name="Ng V."/>
            <person name="Clum A."/>
            <person name="Steindorff A."/>
            <person name="Ohm R."/>
            <person name="Martin F."/>
            <person name="Silar P."/>
            <person name="Natvig D."/>
            <person name="Lalanne C."/>
            <person name="Gautier V."/>
            <person name="Ament-Velasquez S.L."/>
            <person name="Kruys A."/>
            <person name="Hutchinson M.I."/>
            <person name="Powell A.J."/>
            <person name="Barry K."/>
            <person name="Miller A.N."/>
            <person name="Grigoriev I.V."/>
            <person name="Debuchy R."/>
            <person name="Gladieux P."/>
            <person name="Thoren M.H."/>
            <person name="Johannesson H."/>
        </authorList>
    </citation>
    <scope>NUCLEOTIDE SEQUENCE</scope>
    <source>
        <strain evidence="3">CBS 307.81</strain>
    </source>
</reference>
<proteinExistence type="predicted"/>
<dbReference type="AlphaFoldDB" id="A0AA39Z9X7"/>
<name>A0AA39Z9X7_9PEZI</name>
<evidence type="ECO:0000313" key="3">
    <source>
        <dbReference type="EMBL" id="KAK0667036.1"/>
    </source>
</evidence>
<dbReference type="EMBL" id="JAULSY010000078">
    <property type="protein sequence ID" value="KAK0667036.1"/>
    <property type="molecule type" value="Genomic_DNA"/>
</dbReference>
<keyword evidence="2" id="KW-0732">Signal</keyword>